<dbReference type="AlphaFoldDB" id="A0A2I1K7X9"/>
<dbReference type="InterPro" id="IPR047196">
    <property type="entry name" value="YidC_ALB_C"/>
</dbReference>
<keyword evidence="2" id="KW-0813">Transport</keyword>
<dbReference type="Proteomes" id="UP000234775">
    <property type="component" value="Unassembled WGS sequence"/>
</dbReference>
<keyword evidence="7 11" id="KW-0472">Membrane</keyword>
<evidence type="ECO:0000259" key="12">
    <source>
        <dbReference type="Pfam" id="PF02096"/>
    </source>
</evidence>
<feature type="transmembrane region" description="Helical" evidence="11">
    <location>
        <begin position="132"/>
        <end position="155"/>
    </location>
</feature>
<dbReference type="PANTHER" id="PTHR12428">
    <property type="entry name" value="OXA1"/>
    <property type="match status" value="1"/>
</dbReference>
<evidence type="ECO:0000256" key="10">
    <source>
        <dbReference type="SAM" id="MobiDB-lite"/>
    </source>
</evidence>
<protein>
    <recommendedName>
        <fullName evidence="12">Membrane insertase YidC/Oxa/ALB C-terminal domain-containing protein</fullName>
    </recommendedName>
</protein>
<feature type="compositionally biased region" description="Polar residues" evidence="10">
    <location>
        <begin position="294"/>
        <end position="303"/>
    </location>
</feature>
<evidence type="ECO:0000256" key="8">
    <source>
        <dbReference type="ARBA" id="ARBA00023186"/>
    </source>
</evidence>
<evidence type="ECO:0000256" key="2">
    <source>
        <dbReference type="ARBA" id="ARBA00022448"/>
    </source>
</evidence>
<dbReference type="CDD" id="cd20070">
    <property type="entry name" value="5TM_YidC_Alb3"/>
    <property type="match status" value="1"/>
</dbReference>
<gene>
    <name evidence="13" type="ORF">CYJ27_03400</name>
</gene>
<keyword evidence="3" id="KW-1003">Cell membrane</keyword>
<comment type="subcellular location">
    <subcellularLocation>
        <location evidence="1">Cell membrane</location>
        <topology evidence="1">Multi-pass membrane protein</topology>
    </subcellularLocation>
    <subcellularLocation>
        <location evidence="9">Membrane</location>
        <topology evidence="9">Multi-pass membrane protein</topology>
    </subcellularLocation>
</comment>
<keyword evidence="4 9" id="KW-0812">Transmembrane</keyword>
<dbReference type="GO" id="GO:0032977">
    <property type="term" value="F:membrane insertase activity"/>
    <property type="evidence" value="ECO:0007669"/>
    <property type="project" value="InterPro"/>
</dbReference>
<keyword evidence="5" id="KW-0653">Protein transport</keyword>
<dbReference type="Pfam" id="PF02096">
    <property type="entry name" value="60KD_IMP"/>
    <property type="match status" value="1"/>
</dbReference>
<feature type="transmembrane region" description="Helical" evidence="11">
    <location>
        <begin position="218"/>
        <end position="240"/>
    </location>
</feature>
<evidence type="ECO:0000256" key="1">
    <source>
        <dbReference type="ARBA" id="ARBA00004651"/>
    </source>
</evidence>
<proteinExistence type="inferred from homology"/>
<feature type="transmembrane region" description="Helical" evidence="11">
    <location>
        <begin position="175"/>
        <end position="197"/>
    </location>
</feature>
<dbReference type="RefSeq" id="WP_101660000.1">
    <property type="nucleotide sequence ID" value="NZ_PKGZ01000002.1"/>
</dbReference>
<dbReference type="PROSITE" id="PS51257">
    <property type="entry name" value="PROKAR_LIPOPROTEIN"/>
    <property type="match status" value="1"/>
</dbReference>
<keyword evidence="14" id="KW-1185">Reference proteome</keyword>
<dbReference type="InterPro" id="IPR001708">
    <property type="entry name" value="YidC/ALB3/OXA1/COX18"/>
</dbReference>
<reference evidence="13 14" key="1">
    <citation type="submission" date="2017-12" db="EMBL/GenBank/DDBJ databases">
        <title>Phylogenetic diversity of female urinary microbiome.</title>
        <authorList>
            <person name="Thomas-White K."/>
            <person name="Wolfe A.J."/>
        </authorList>
    </citation>
    <scope>NUCLEOTIDE SEQUENCE [LARGE SCALE GENOMIC DNA]</scope>
    <source>
        <strain evidence="13 14">UMB0844</strain>
    </source>
</reference>
<comment type="similarity">
    <text evidence="9">Belongs to the OXA1/ALB3/YidC family.</text>
</comment>
<dbReference type="InterPro" id="IPR028055">
    <property type="entry name" value="YidC/Oxa/ALB_C"/>
</dbReference>
<dbReference type="EMBL" id="PKGZ01000002">
    <property type="protein sequence ID" value="PKY91728.1"/>
    <property type="molecule type" value="Genomic_DNA"/>
</dbReference>
<sequence>MKHLQHKKYWSLLASLMTVSFFLGGCVSRNTDSFSYRLIARPISQLLEWFADIFQGNYGYALIFLVIIIRFLLLPLTFKQQEAAIIGTEKRKYYQSYLSQFQAKIQEAKSSEEKMLYTQQQQAFMKENGISLFGNMGCLPLLIQLPILSGMYMAIYTNQSIQEYTFYGLPLGERSIVLTVVFVLLSVLQMKMSLVTMPEEARKQQSSSMLFMPLMMGLFSYSTAAGISLYLVTTTVIGVIQQFFINKFIRPRLVEQVDKEMKDKPIQFEKFFNAATPSTSKKPKEVNPKKATKNRNAGKQSHS</sequence>
<evidence type="ECO:0000256" key="11">
    <source>
        <dbReference type="SAM" id="Phobius"/>
    </source>
</evidence>
<evidence type="ECO:0000256" key="7">
    <source>
        <dbReference type="ARBA" id="ARBA00023136"/>
    </source>
</evidence>
<dbReference type="NCBIfam" id="TIGR03592">
    <property type="entry name" value="yidC_oxa1_cterm"/>
    <property type="match status" value="1"/>
</dbReference>
<evidence type="ECO:0000313" key="14">
    <source>
        <dbReference type="Proteomes" id="UP000234775"/>
    </source>
</evidence>
<feature type="transmembrane region" description="Helical" evidence="11">
    <location>
        <begin position="58"/>
        <end position="78"/>
    </location>
</feature>
<comment type="caution">
    <text evidence="13">The sequence shown here is derived from an EMBL/GenBank/DDBJ whole genome shotgun (WGS) entry which is preliminary data.</text>
</comment>
<organism evidence="13 14">
    <name type="scientific">Aerococcus christensenii</name>
    <dbReference type="NCBI Taxonomy" id="87541"/>
    <lineage>
        <taxon>Bacteria</taxon>
        <taxon>Bacillati</taxon>
        <taxon>Bacillota</taxon>
        <taxon>Bacilli</taxon>
        <taxon>Lactobacillales</taxon>
        <taxon>Aerococcaceae</taxon>
        <taxon>Aerococcus</taxon>
    </lineage>
</organism>
<evidence type="ECO:0000256" key="6">
    <source>
        <dbReference type="ARBA" id="ARBA00022989"/>
    </source>
</evidence>
<evidence type="ECO:0000256" key="3">
    <source>
        <dbReference type="ARBA" id="ARBA00022475"/>
    </source>
</evidence>
<keyword evidence="8" id="KW-0143">Chaperone</keyword>
<dbReference type="GO" id="GO:0015031">
    <property type="term" value="P:protein transport"/>
    <property type="evidence" value="ECO:0007669"/>
    <property type="project" value="UniProtKB-KW"/>
</dbReference>
<name>A0A2I1K7X9_9LACT</name>
<keyword evidence="6 11" id="KW-1133">Transmembrane helix</keyword>
<feature type="domain" description="Membrane insertase YidC/Oxa/ALB C-terminal" evidence="12">
    <location>
        <begin position="58"/>
        <end position="247"/>
    </location>
</feature>
<evidence type="ECO:0000256" key="4">
    <source>
        <dbReference type="ARBA" id="ARBA00022692"/>
    </source>
</evidence>
<accession>A0A2I1K7X9</accession>
<feature type="region of interest" description="Disordered" evidence="10">
    <location>
        <begin position="272"/>
        <end position="303"/>
    </location>
</feature>
<evidence type="ECO:0000313" key="13">
    <source>
        <dbReference type="EMBL" id="PKY91728.1"/>
    </source>
</evidence>
<dbReference type="GO" id="GO:0005886">
    <property type="term" value="C:plasma membrane"/>
    <property type="evidence" value="ECO:0007669"/>
    <property type="project" value="UniProtKB-SubCell"/>
</dbReference>
<dbReference type="GO" id="GO:0051205">
    <property type="term" value="P:protein insertion into membrane"/>
    <property type="evidence" value="ECO:0007669"/>
    <property type="project" value="TreeGrafter"/>
</dbReference>
<evidence type="ECO:0000256" key="9">
    <source>
        <dbReference type="RuleBase" id="RU003945"/>
    </source>
</evidence>
<dbReference type="PANTHER" id="PTHR12428:SF65">
    <property type="entry name" value="CYTOCHROME C OXIDASE ASSEMBLY PROTEIN COX18, MITOCHONDRIAL"/>
    <property type="match status" value="1"/>
</dbReference>
<evidence type="ECO:0000256" key="5">
    <source>
        <dbReference type="ARBA" id="ARBA00022927"/>
    </source>
</evidence>